<gene>
    <name evidence="1" type="ORF">SAMN05216195_109252</name>
</gene>
<accession>A0A1H9V0N0</accession>
<name>A0A1H9V0N0_9PSEU</name>
<reference evidence="2" key="1">
    <citation type="submission" date="2016-10" db="EMBL/GenBank/DDBJ databases">
        <authorList>
            <person name="Varghese N."/>
            <person name="Submissions S."/>
        </authorList>
    </citation>
    <scope>NUCLEOTIDE SEQUENCE [LARGE SCALE GENOMIC DNA]</scope>
    <source>
        <strain evidence="2">CGMCC 4.578</strain>
    </source>
</reference>
<sequence>MRVVARHDIDQQWADQQAAGLAKKTQVFIDLVAKNPRALNSVTNRALMEFEYHTAGDPTATWLPTWESVVLAMQASSAIFVTALADGGEAQFRLRDKDWRIPGTGPTIDTDAGNWLRALWLAMICREKPRVDVLASVPEEVLRGSGADFDDYIYHWVKALQLYWRGEDGLVDALLAAMQGTEPDSLRVAAPELVLELLYPPIELFYLFTQRDEAKFNDSLVRALELHQRFWTKDDDRRGDPNGFVSIPLLAIAALAKDAGMTIDVESEYLPKTLVDGNWVGEFPT</sequence>
<dbReference type="Proteomes" id="UP000199028">
    <property type="component" value="Unassembled WGS sequence"/>
</dbReference>
<evidence type="ECO:0000313" key="1">
    <source>
        <dbReference type="EMBL" id="SES15330.1"/>
    </source>
</evidence>
<keyword evidence="2" id="KW-1185">Reference proteome</keyword>
<evidence type="ECO:0000313" key="2">
    <source>
        <dbReference type="Proteomes" id="UP000199028"/>
    </source>
</evidence>
<protein>
    <submittedName>
        <fullName evidence="1">Immunity protein 49</fullName>
    </submittedName>
</protein>
<proteinExistence type="predicted"/>
<dbReference type="EMBL" id="FOFT01000009">
    <property type="protein sequence ID" value="SES15330.1"/>
    <property type="molecule type" value="Genomic_DNA"/>
</dbReference>
<organism evidence="1 2">
    <name type="scientific">Lentzea flaviverrucosa</name>
    <dbReference type="NCBI Taxonomy" id="200379"/>
    <lineage>
        <taxon>Bacteria</taxon>
        <taxon>Bacillati</taxon>
        <taxon>Actinomycetota</taxon>
        <taxon>Actinomycetes</taxon>
        <taxon>Pseudonocardiales</taxon>
        <taxon>Pseudonocardiaceae</taxon>
        <taxon>Lentzea</taxon>
    </lineage>
</organism>
<dbReference type="InterPro" id="IPR029074">
    <property type="entry name" value="Imm49"/>
</dbReference>
<dbReference type="Pfam" id="PF15575">
    <property type="entry name" value="Imm49"/>
    <property type="match status" value="1"/>
</dbReference>
<dbReference type="AlphaFoldDB" id="A0A1H9V0N0"/>
<dbReference type="RefSeq" id="WP_211335465.1">
    <property type="nucleotide sequence ID" value="NZ_FOFT01000009.1"/>
</dbReference>